<sequence length="81" mass="9081">MATKTGIPCLFLSLAVTLIEFFCGESYKYESSWNHLFTRISTSSGIMDTSDNLKTKLNLNDAINARRSKQTIQPKISRSCS</sequence>
<keyword evidence="3" id="KW-1185">Reference proteome</keyword>
<evidence type="ECO:0008006" key="4">
    <source>
        <dbReference type="Google" id="ProtNLM"/>
    </source>
</evidence>
<reference evidence="2" key="1">
    <citation type="submission" date="2020-05" db="EMBL/GenBank/DDBJ databases">
        <title>WGS assembly of Panicum virgatum.</title>
        <authorList>
            <person name="Lovell J.T."/>
            <person name="Jenkins J."/>
            <person name="Shu S."/>
            <person name="Juenger T.E."/>
            <person name="Schmutz J."/>
        </authorList>
    </citation>
    <scope>NUCLEOTIDE SEQUENCE</scope>
    <source>
        <strain evidence="2">AP13</strain>
    </source>
</reference>
<comment type="caution">
    <text evidence="2">The sequence shown here is derived from an EMBL/GenBank/DDBJ whole genome shotgun (WGS) entry which is preliminary data.</text>
</comment>
<dbReference type="EMBL" id="CM029039">
    <property type="protein sequence ID" value="KAG2647579.1"/>
    <property type="molecule type" value="Genomic_DNA"/>
</dbReference>
<evidence type="ECO:0000313" key="3">
    <source>
        <dbReference type="Proteomes" id="UP000823388"/>
    </source>
</evidence>
<evidence type="ECO:0000313" key="2">
    <source>
        <dbReference type="EMBL" id="KAG2647579.1"/>
    </source>
</evidence>
<dbReference type="Proteomes" id="UP000823388">
    <property type="component" value="Chromosome 2K"/>
</dbReference>
<organism evidence="2 3">
    <name type="scientific">Panicum virgatum</name>
    <name type="common">Blackwell switchgrass</name>
    <dbReference type="NCBI Taxonomy" id="38727"/>
    <lineage>
        <taxon>Eukaryota</taxon>
        <taxon>Viridiplantae</taxon>
        <taxon>Streptophyta</taxon>
        <taxon>Embryophyta</taxon>
        <taxon>Tracheophyta</taxon>
        <taxon>Spermatophyta</taxon>
        <taxon>Magnoliopsida</taxon>
        <taxon>Liliopsida</taxon>
        <taxon>Poales</taxon>
        <taxon>Poaceae</taxon>
        <taxon>PACMAD clade</taxon>
        <taxon>Panicoideae</taxon>
        <taxon>Panicodae</taxon>
        <taxon>Paniceae</taxon>
        <taxon>Panicinae</taxon>
        <taxon>Panicum</taxon>
        <taxon>Panicum sect. Hiantes</taxon>
    </lineage>
</organism>
<protein>
    <recommendedName>
        <fullName evidence="4">Secreted protein</fullName>
    </recommendedName>
</protein>
<feature type="chain" id="PRO_5035747967" description="Secreted protein" evidence="1">
    <location>
        <begin position="27"/>
        <end position="81"/>
    </location>
</feature>
<keyword evidence="1" id="KW-0732">Signal</keyword>
<name>A0A8T0WWN1_PANVG</name>
<accession>A0A8T0WWN1</accession>
<gene>
    <name evidence="2" type="ORF">PVAP13_2KG586801</name>
</gene>
<proteinExistence type="predicted"/>
<dbReference type="AlphaFoldDB" id="A0A8T0WWN1"/>
<evidence type="ECO:0000256" key="1">
    <source>
        <dbReference type="SAM" id="SignalP"/>
    </source>
</evidence>
<feature type="signal peptide" evidence="1">
    <location>
        <begin position="1"/>
        <end position="26"/>
    </location>
</feature>